<keyword evidence="2" id="KW-0645">Protease</keyword>
<protein>
    <recommendedName>
        <fullName evidence="1">RNA-directed DNA polymerase</fullName>
        <ecNumber evidence="1">2.7.7.49</ecNumber>
    </recommendedName>
</protein>
<dbReference type="OrthoDB" id="425619at2759"/>
<dbReference type="InterPro" id="IPR043502">
    <property type="entry name" value="DNA/RNA_pol_sf"/>
</dbReference>
<dbReference type="Gene3D" id="2.40.70.10">
    <property type="entry name" value="Acid Proteases"/>
    <property type="match status" value="1"/>
</dbReference>
<proteinExistence type="predicted"/>
<keyword evidence="5" id="KW-0540">Nuclease</keyword>
<keyword evidence="3" id="KW-0808">Transferase</keyword>
<dbReference type="PANTHER" id="PTHR37984:SF5">
    <property type="entry name" value="PROTEIN NYNRIN-LIKE"/>
    <property type="match status" value="1"/>
</dbReference>
<dbReference type="InterPro" id="IPR041373">
    <property type="entry name" value="RT_RNaseH"/>
</dbReference>
<dbReference type="FunFam" id="3.10.20.370:FF:000001">
    <property type="entry name" value="Retrovirus-related Pol polyprotein from transposon 17.6-like protein"/>
    <property type="match status" value="1"/>
</dbReference>
<dbReference type="GO" id="GO:0004519">
    <property type="term" value="F:endonuclease activity"/>
    <property type="evidence" value="ECO:0007669"/>
    <property type="project" value="UniProtKB-KW"/>
</dbReference>
<dbReference type="GO" id="GO:0006508">
    <property type="term" value="P:proteolysis"/>
    <property type="evidence" value="ECO:0007669"/>
    <property type="project" value="UniProtKB-KW"/>
</dbReference>
<dbReference type="GO" id="GO:0003964">
    <property type="term" value="F:RNA-directed DNA polymerase activity"/>
    <property type="evidence" value="ECO:0007669"/>
    <property type="project" value="UniProtKB-KW"/>
</dbReference>
<dbReference type="PANTHER" id="PTHR37984">
    <property type="entry name" value="PROTEIN CBG26694"/>
    <property type="match status" value="1"/>
</dbReference>
<evidence type="ECO:0000256" key="8">
    <source>
        <dbReference type="ARBA" id="ARBA00022918"/>
    </source>
</evidence>
<keyword evidence="7" id="KW-0378">Hydrolase</keyword>
<keyword evidence="4" id="KW-0548">Nucleotidyltransferase</keyword>
<evidence type="ECO:0000256" key="1">
    <source>
        <dbReference type="ARBA" id="ARBA00012493"/>
    </source>
</evidence>
<dbReference type="InterPro" id="IPR050951">
    <property type="entry name" value="Retrovirus_Pol_polyprotein"/>
</dbReference>
<dbReference type="FunFam" id="3.10.10.10:FF:000007">
    <property type="entry name" value="Retrovirus-related Pol polyprotein from transposon 17.6-like Protein"/>
    <property type="match status" value="1"/>
</dbReference>
<dbReference type="AlphaFoldDB" id="A0A4Y2J770"/>
<organism evidence="11 12">
    <name type="scientific">Araneus ventricosus</name>
    <name type="common">Orbweaver spider</name>
    <name type="synonym">Epeira ventricosa</name>
    <dbReference type="NCBI Taxonomy" id="182803"/>
    <lineage>
        <taxon>Eukaryota</taxon>
        <taxon>Metazoa</taxon>
        <taxon>Ecdysozoa</taxon>
        <taxon>Arthropoda</taxon>
        <taxon>Chelicerata</taxon>
        <taxon>Arachnida</taxon>
        <taxon>Araneae</taxon>
        <taxon>Araneomorphae</taxon>
        <taxon>Entelegynae</taxon>
        <taxon>Araneoidea</taxon>
        <taxon>Araneidae</taxon>
        <taxon>Araneus</taxon>
    </lineage>
</organism>
<keyword evidence="6" id="KW-0255">Endonuclease</keyword>
<dbReference type="GO" id="GO:0008233">
    <property type="term" value="F:peptidase activity"/>
    <property type="evidence" value="ECO:0007669"/>
    <property type="project" value="UniProtKB-KW"/>
</dbReference>
<comment type="caution">
    <text evidence="11">The sequence shown here is derived from an EMBL/GenBank/DDBJ whole genome shotgun (WGS) entry which is preliminary data.</text>
</comment>
<dbReference type="InterPro" id="IPR000477">
    <property type="entry name" value="RT_dom"/>
</dbReference>
<evidence type="ECO:0000256" key="6">
    <source>
        <dbReference type="ARBA" id="ARBA00022759"/>
    </source>
</evidence>
<gene>
    <name evidence="11" type="primary">pol_4169</name>
    <name evidence="11" type="ORF">AVEN_256862_1</name>
</gene>
<name>A0A4Y2J770_ARAVE</name>
<dbReference type="SUPFAM" id="SSF56672">
    <property type="entry name" value="DNA/RNA polymerases"/>
    <property type="match status" value="1"/>
</dbReference>
<dbReference type="EC" id="2.7.7.49" evidence="1"/>
<evidence type="ECO:0000256" key="3">
    <source>
        <dbReference type="ARBA" id="ARBA00022679"/>
    </source>
</evidence>
<sequence>MEEEVQGVKGKIEEVKTEVQEKMSDLERRLSDLETRPNNFPTNPEFISELKTRRQKPGESLQELAADVERLMSLAYAECPLDVRESLAAQYFVDAIRDEDTQHSTRLMDAKDLKSSLTYSMKYEAARTVSKTSKHVRSIETENHMSRERDDKFEFFFNRLEKLLNSSVSGRKNTPRRNPNVTCWKCNKKGHVQREIYVADITDPCILGLDFLQKFNFTVDLEKNEIRTGGEEIPLFSASVQHSKSCSVLAKKRTIIPARSECLIQGVPEVPGQFRYAVTNFPSHVSQKGVLVAATLVDLEMEAIPVRVLNLNNKAKILDKGDVIATCDPVVDIVAHPQEFSGAQHLQSTLEDLQIFNEEQQTAVKKLLNEFQDLFSTCDADVGRCNMTQHRINTGDHPPIKQYPRRLPLARKEEAEHLVQEMVDNGIIEESSGPWASPIVLVKKKDGSTRFCVDYRKLNEITKKDSYPLPRIDDTLDALNGSQWFTTLDLKSGYWQVEVRPEDREKTAFTTGQGLWQFKVMPFGLCNAPAAFERLMETVLRGLSSEACLVYLDDIVIVGRTFEEHLSNLRKVFQRLQNANLKLSLKKCRFFQKEVTYLGHVISAEGVKTDPGKIKAVVDWPRPETIHDLRSFLGLCTYYRRFKKSFNSLKQALTSSPILTYPRTDKDFILDTDASNEGIGAVLSQNIGNEEHVIAYFSKSLGKPERNYCVTRKELLAIVKSIEHFHHYVYGQKFLLRTDHASLRWLLNFKEPEGQIARWIQRLQEYDFEIQHRKGTSHGNTDALSRRPCGESCKHCSNAEKKFGIEIDTSVKVLTTTSVDPWSSCEIQKAQLEDPAINTILEKKLMSGIDHLGKKSLRRVLQQNDTGPFGTP</sequence>
<dbReference type="FunFam" id="3.10.10.10:FF:000002">
    <property type="entry name" value="Retrovirus-related Pol polyprotein from transposon 17.6-like protein"/>
    <property type="match status" value="1"/>
</dbReference>
<evidence type="ECO:0000256" key="5">
    <source>
        <dbReference type="ARBA" id="ARBA00022722"/>
    </source>
</evidence>
<dbReference type="Gene3D" id="3.10.20.370">
    <property type="match status" value="1"/>
</dbReference>
<dbReference type="Gene3D" id="3.30.70.270">
    <property type="match status" value="2"/>
</dbReference>
<keyword evidence="12" id="KW-1185">Reference proteome</keyword>
<feature type="domain" description="Reverse transcriptase" evidence="10">
    <location>
        <begin position="423"/>
        <end position="602"/>
    </location>
</feature>
<dbReference type="EMBL" id="BGPR01109157">
    <property type="protein sequence ID" value="GBM85046.1"/>
    <property type="molecule type" value="Genomic_DNA"/>
</dbReference>
<evidence type="ECO:0000256" key="7">
    <source>
        <dbReference type="ARBA" id="ARBA00022801"/>
    </source>
</evidence>
<keyword evidence="9" id="KW-0175">Coiled coil</keyword>
<dbReference type="Pfam" id="PF00078">
    <property type="entry name" value="RVT_1"/>
    <property type="match status" value="1"/>
</dbReference>
<feature type="coiled-coil region" evidence="9">
    <location>
        <begin position="9"/>
        <end position="36"/>
    </location>
</feature>
<dbReference type="Gene3D" id="3.10.10.10">
    <property type="entry name" value="HIV Type 1 Reverse Transcriptase, subunit A, domain 1"/>
    <property type="match status" value="1"/>
</dbReference>
<dbReference type="Pfam" id="PF17917">
    <property type="entry name" value="RT_RNaseH"/>
    <property type="match status" value="1"/>
</dbReference>
<dbReference type="CDD" id="cd09274">
    <property type="entry name" value="RNase_HI_RT_Ty3"/>
    <property type="match status" value="1"/>
</dbReference>
<evidence type="ECO:0000313" key="11">
    <source>
        <dbReference type="EMBL" id="GBM85046.1"/>
    </source>
</evidence>
<dbReference type="InterPro" id="IPR021109">
    <property type="entry name" value="Peptidase_aspartic_dom_sf"/>
</dbReference>
<evidence type="ECO:0000256" key="4">
    <source>
        <dbReference type="ARBA" id="ARBA00022695"/>
    </source>
</evidence>
<evidence type="ECO:0000313" key="12">
    <source>
        <dbReference type="Proteomes" id="UP000499080"/>
    </source>
</evidence>
<evidence type="ECO:0000259" key="10">
    <source>
        <dbReference type="PROSITE" id="PS50878"/>
    </source>
</evidence>
<evidence type="ECO:0000256" key="2">
    <source>
        <dbReference type="ARBA" id="ARBA00022670"/>
    </source>
</evidence>
<dbReference type="Proteomes" id="UP000499080">
    <property type="component" value="Unassembled WGS sequence"/>
</dbReference>
<dbReference type="CDD" id="cd01647">
    <property type="entry name" value="RT_LTR"/>
    <property type="match status" value="1"/>
</dbReference>
<accession>A0A4Y2J770</accession>
<evidence type="ECO:0000256" key="9">
    <source>
        <dbReference type="SAM" id="Coils"/>
    </source>
</evidence>
<keyword evidence="8" id="KW-0695">RNA-directed DNA polymerase</keyword>
<reference evidence="11 12" key="1">
    <citation type="journal article" date="2019" name="Sci. Rep.">
        <title>Orb-weaving spider Araneus ventricosus genome elucidates the spidroin gene catalogue.</title>
        <authorList>
            <person name="Kono N."/>
            <person name="Nakamura H."/>
            <person name="Ohtoshi R."/>
            <person name="Moran D.A.P."/>
            <person name="Shinohara A."/>
            <person name="Yoshida Y."/>
            <person name="Fujiwara M."/>
            <person name="Mori M."/>
            <person name="Tomita M."/>
            <person name="Arakawa K."/>
        </authorList>
    </citation>
    <scope>NUCLEOTIDE SEQUENCE [LARGE SCALE GENOMIC DNA]</scope>
</reference>
<dbReference type="PROSITE" id="PS50878">
    <property type="entry name" value="RT_POL"/>
    <property type="match status" value="1"/>
</dbReference>
<dbReference type="InterPro" id="IPR043128">
    <property type="entry name" value="Rev_trsase/Diguanyl_cyclase"/>
</dbReference>